<dbReference type="NCBIfam" id="TIGR04131">
    <property type="entry name" value="Bac_Flav_CTERM"/>
    <property type="match status" value="1"/>
</dbReference>
<dbReference type="SUPFAM" id="SSF82171">
    <property type="entry name" value="DPP6 N-terminal domain-like"/>
    <property type="match status" value="1"/>
</dbReference>
<dbReference type="InterPro" id="IPR026341">
    <property type="entry name" value="T9SS_type_B"/>
</dbReference>
<dbReference type="SMART" id="SM00089">
    <property type="entry name" value="PKD"/>
    <property type="match status" value="1"/>
</dbReference>
<evidence type="ECO:0000313" key="2">
    <source>
        <dbReference type="EMBL" id="GAK75454.1"/>
    </source>
</evidence>
<dbReference type="InterPro" id="IPR013783">
    <property type="entry name" value="Ig-like_fold"/>
</dbReference>
<dbReference type="PROSITE" id="PS50093">
    <property type="entry name" value="PKD"/>
    <property type="match status" value="1"/>
</dbReference>
<dbReference type="EMBL" id="BBLG01000002">
    <property type="protein sequence ID" value="GAK75454.1"/>
    <property type="molecule type" value="Genomic_DNA"/>
</dbReference>
<sequence>MRLPYIYLIVLILTFNFLNGQDEASNWYFGENAGLTFNSGMPVALVNGNLNTAEGCAAISDSQGNLRFYTDGRSVYNRDHLVMPNGSQLQGNSSSTQSGLIVPHPGNQNLYYIFTLQSLAAPGGLRYSVVDMSLDNGLGEITTDKNILLHDPTTEKITAVSHSNGTDVWVIAHKYGSNEFTSYLVDINGININPIISAVGNNVTVLADTIGQMKASPDGTKVAVVYNESEILELLDFDATTGMLSNAFQINSFGTNMGTNSSKIYGVEFSPRSRFLYITETFEGVYQFDLINYNAVDVDNSKVFLGSQSSNTVTGSNNSLQLAQDGKIYVAQDGYDGLGVINNPDELGSLANYSSNGVTLNNKISRLGLPPFVQSYFDIGFIVENVCVGDASQFTANLSQAYSSISWDFGDGSTSAIENPIHSYAIAGDYNVSLSVVEAVTGQLFIENRVITIYNTPIANSVNDLIQCDTDANGVETFDLTSQNASILNGQGPNGLRVDYFESTADLIADMPITNPINYTNTSLNQLVIARVSVVGSEDCFDTTTFHLQLLESPQLLLQPEYFLCDDQQLTVDAGSGFDNYLWSTGATSSGIVIDTPGSYSVTVSSIQGVTSCDTNYAFNVIATDVQITDVIVEDWTLNDNSIIVEVSGVGSFEYSIDGVNYQNSNVFNQLAIDEYTIYARDVTGCSTVSQNVVMLYHPRYFTPNGDGFHDYWQIINSRFEPNNEIYIYDRYGKLLKQISADGIGWDGTYNGVPLPSSDYWFIVKRENGKMYKGHFSLIR</sequence>
<evidence type="ECO:0000259" key="1">
    <source>
        <dbReference type="PROSITE" id="PS50093"/>
    </source>
</evidence>
<proteinExistence type="predicted"/>
<organism evidence="2 3">
    <name type="scientific">Nonlabens ulvanivorans</name>
    <name type="common">Persicivirga ulvanivorans</name>
    <dbReference type="NCBI Taxonomy" id="906888"/>
    <lineage>
        <taxon>Bacteria</taxon>
        <taxon>Pseudomonadati</taxon>
        <taxon>Bacteroidota</taxon>
        <taxon>Flavobacteriia</taxon>
        <taxon>Flavobacteriales</taxon>
        <taxon>Flavobacteriaceae</taxon>
        <taxon>Nonlabens</taxon>
    </lineage>
</organism>
<dbReference type="SUPFAM" id="SSF49299">
    <property type="entry name" value="PKD domain"/>
    <property type="match status" value="1"/>
</dbReference>
<dbReference type="Pfam" id="PF18911">
    <property type="entry name" value="PKD_4"/>
    <property type="match status" value="1"/>
</dbReference>
<name>A0A081D958_NONUL</name>
<comment type="caution">
    <text evidence="2">The sequence shown here is derived from an EMBL/GenBank/DDBJ whole genome shotgun (WGS) entry which is preliminary data.</text>
</comment>
<dbReference type="InterPro" id="IPR035986">
    <property type="entry name" value="PKD_dom_sf"/>
</dbReference>
<protein>
    <recommendedName>
        <fullName evidence="1">PKD domain-containing protein</fullName>
    </recommendedName>
</protein>
<evidence type="ECO:0000313" key="3">
    <source>
        <dbReference type="Proteomes" id="UP000028980"/>
    </source>
</evidence>
<dbReference type="AlphaFoldDB" id="A0A081D958"/>
<dbReference type="Pfam" id="PF13585">
    <property type="entry name" value="CHU_C"/>
    <property type="match status" value="1"/>
</dbReference>
<feature type="domain" description="PKD" evidence="1">
    <location>
        <begin position="394"/>
        <end position="440"/>
    </location>
</feature>
<dbReference type="InterPro" id="IPR000601">
    <property type="entry name" value="PKD_dom"/>
</dbReference>
<reference evidence="2 3" key="1">
    <citation type="journal article" date="2014" name="Genome Announc.">
        <title>Draft Genome Sequences of Marine Flavobacterium Nonlabens Strains NR17, NR24, NR27, NR32, NR33, and Ara13.</title>
        <authorList>
            <person name="Nakanishi M."/>
            <person name="Meirelles P."/>
            <person name="Suzuki R."/>
            <person name="Takatani N."/>
            <person name="Mino S."/>
            <person name="Suda W."/>
            <person name="Oshima K."/>
            <person name="Hattori M."/>
            <person name="Ohkuma M."/>
            <person name="Hosokawa M."/>
            <person name="Miyashita K."/>
            <person name="Thompson F.L."/>
            <person name="Niwa A."/>
            <person name="Sawabe T."/>
            <person name="Sawabe T."/>
        </authorList>
    </citation>
    <scope>NUCLEOTIDE SEQUENCE [LARGE SCALE GENOMIC DNA]</scope>
    <source>
        <strain evidence="3">JCM19296</strain>
    </source>
</reference>
<dbReference type="Proteomes" id="UP000028980">
    <property type="component" value="Unassembled WGS sequence"/>
</dbReference>
<accession>A0A081D958</accession>
<dbReference type="CDD" id="cd00146">
    <property type="entry name" value="PKD"/>
    <property type="match status" value="1"/>
</dbReference>
<gene>
    <name evidence="2" type="ORF">JCM19296_1046</name>
</gene>
<dbReference type="Gene3D" id="2.60.40.10">
    <property type="entry name" value="Immunoglobulins"/>
    <property type="match status" value="1"/>
</dbReference>
<dbReference type="InterPro" id="IPR022409">
    <property type="entry name" value="PKD/Chitinase_dom"/>
</dbReference>